<dbReference type="RefSeq" id="XP_011779822.1">
    <property type="nucleotide sequence ID" value="XM_011781520.1"/>
</dbReference>
<dbReference type="EMBL" id="FN554974">
    <property type="protein sequence ID" value="CBH17558.1"/>
    <property type="molecule type" value="Genomic_DNA"/>
</dbReference>
<feature type="coiled-coil region" evidence="1">
    <location>
        <begin position="159"/>
        <end position="200"/>
    </location>
</feature>
<evidence type="ECO:0000313" key="3">
    <source>
        <dbReference type="Proteomes" id="UP000002316"/>
    </source>
</evidence>
<protein>
    <submittedName>
        <fullName evidence="2">Uncharacterized protein</fullName>
    </submittedName>
</protein>
<evidence type="ECO:0000256" key="1">
    <source>
        <dbReference type="SAM" id="Coils"/>
    </source>
</evidence>
<dbReference type="GeneID" id="23867692"/>
<accession>D0A7A7</accession>
<proteinExistence type="predicted"/>
<gene>
    <name evidence="2" type="ORF">TbgDal_XI6760</name>
</gene>
<dbReference type="Proteomes" id="UP000002316">
    <property type="component" value="Chromosome 11"/>
</dbReference>
<dbReference type="VEuPathDB" id="TriTrypDB:Tbg972.11.6760"/>
<reference evidence="3" key="1">
    <citation type="journal article" date="2010" name="PLoS Negl. Trop. Dis.">
        <title>The genome sequence of Trypanosoma brucei gambiense, causative agent of chronic human african trypanosomiasis.</title>
        <authorList>
            <person name="Jackson A.P."/>
            <person name="Sanders M."/>
            <person name="Berry A."/>
            <person name="McQuillan J."/>
            <person name="Aslett M.A."/>
            <person name="Quail M.A."/>
            <person name="Chukualim B."/>
            <person name="Capewell P."/>
            <person name="MacLeod A."/>
            <person name="Melville S.E."/>
            <person name="Gibson W."/>
            <person name="Barry J.D."/>
            <person name="Berriman M."/>
            <person name="Hertz-Fowler C."/>
        </authorList>
    </citation>
    <scope>NUCLEOTIDE SEQUENCE [LARGE SCALE GENOMIC DNA]</scope>
    <source>
        <strain evidence="3">MHOM/CI/86/DAL972</strain>
    </source>
</reference>
<name>D0A7A7_TRYB9</name>
<sequence>MIVSYTHNSPLSYLLFSPPVSLVCIRSLDNSFLRICMRGADQVLVINRSLSAPCATLRHLSTLSERCAVEDTGVVLALRNPRLPLPRAVSLFPNFITSSSSFSCRHAAKVGKAIVATEPVDACEGGSTADATALRDRLGAAELQISLLDNASKISLERYTVLDEANTLLRQQLREARDEIKRLRVENQQLRELLEKRELV</sequence>
<dbReference type="AlphaFoldDB" id="D0A7A7"/>
<dbReference type="KEGG" id="tbg:TbgDal_XI6760"/>
<evidence type="ECO:0000313" key="2">
    <source>
        <dbReference type="EMBL" id="CBH17558.1"/>
    </source>
</evidence>
<organism evidence="2 3">
    <name type="scientific">Trypanosoma brucei gambiense (strain MHOM/CI/86/DAL972)</name>
    <dbReference type="NCBI Taxonomy" id="679716"/>
    <lineage>
        <taxon>Eukaryota</taxon>
        <taxon>Discoba</taxon>
        <taxon>Euglenozoa</taxon>
        <taxon>Kinetoplastea</taxon>
        <taxon>Metakinetoplastina</taxon>
        <taxon>Trypanosomatida</taxon>
        <taxon>Trypanosomatidae</taxon>
        <taxon>Trypanosoma</taxon>
    </lineage>
</organism>
<dbReference type="OrthoDB" id="246005at2759"/>
<keyword evidence="1" id="KW-0175">Coiled coil</keyword>